<accession>A0A1I2FV65</accession>
<dbReference type="Proteomes" id="UP000199513">
    <property type="component" value="Unassembled WGS sequence"/>
</dbReference>
<evidence type="ECO:0000313" key="2">
    <source>
        <dbReference type="Proteomes" id="UP000199513"/>
    </source>
</evidence>
<dbReference type="Pfam" id="PF07642">
    <property type="entry name" value="BBP2"/>
    <property type="match status" value="1"/>
</dbReference>
<dbReference type="AlphaFoldDB" id="A0A1I2FV65"/>
<gene>
    <name evidence="1" type="ORF">SAMN04488541_101558</name>
</gene>
<proteinExistence type="predicted"/>
<dbReference type="InterPro" id="IPR011486">
    <property type="entry name" value="BBP2"/>
</dbReference>
<name>A0A1I2FV65_9BACT</name>
<sequence>MLVFLFYLLSNSNLYAQKASLANIDTVNSKFVVGGYIDVYYGYDFSQPKDKDRAYFVNSARHNELNINLAYISVEYTSSRMRAKFIPGFGTYMNANYAAEQGTLKNIVEGNIGIKLFKNKEIWLELGVLGSPYTNETAISKDQLMYSRSFAPEYVPYYLAGAKLGIPLSKKVHFSLYLLNGWQQIRDVNESKSIGTQLEYRPHNSLLISWSTYIGNENSVIRPDFGNRYFTDVYFIYKKGKFTGTSCFYVGSQETKHAAGKTEHQIWYNANLIGSYKFAPKFSLSGRLEYFNDPKSVQISPINPVNGFSSASASLCLNYSIEKNILARLESRSFFSDKTVFQNSESNPMKNSQLLIGNITVWF</sequence>
<reference evidence="1 2" key="1">
    <citation type="submission" date="2016-10" db="EMBL/GenBank/DDBJ databases">
        <authorList>
            <person name="de Groot N.N."/>
        </authorList>
    </citation>
    <scope>NUCLEOTIDE SEQUENCE [LARGE SCALE GENOMIC DNA]</scope>
    <source>
        <strain>GEY</strain>
        <strain evidence="2">DSM 9560</strain>
    </source>
</reference>
<organism evidence="1 2">
    <name type="scientific">Thermoflexibacter ruber</name>
    <dbReference type="NCBI Taxonomy" id="1003"/>
    <lineage>
        <taxon>Bacteria</taxon>
        <taxon>Pseudomonadati</taxon>
        <taxon>Bacteroidota</taxon>
        <taxon>Cytophagia</taxon>
        <taxon>Cytophagales</taxon>
        <taxon>Thermoflexibacteraceae</taxon>
        <taxon>Thermoflexibacter</taxon>
    </lineage>
</organism>
<dbReference type="EMBL" id="FONY01000015">
    <property type="protein sequence ID" value="SFF08657.1"/>
    <property type="molecule type" value="Genomic_DNA"/>
</dbReference>
<dbReference type="OrthoDB" id="103154at2"/>
<dbReference type="STRING" id="1003.SAMN04488541_101558"/>
<evidence type="ECO:0000313" key="1">
    <source>
        <dbReference type="EMBL" id="SFF08657.1"/>
    </source>
</evidence>
<protein>
    <submittedName>
        <fullName evidence="1">Putative beta-barrel porin-2, OmpL-like. bbp2</fullName>
    </submittedName>
</protein>
<keyword evidence="2" id="KW-1185">Reference proteome</keyword>